<dbReference type="PANTHER" id="PTHR24276:SF98">
    <property type="entry name" value="FI18310P1-RELATED"/>
    <property type="match status" value="1"/>
</dbReference>
<dbReference type="Pfam" id="PF00089">
    <property type="entry name" value="Trypsin"/>
    <property type="match status" value="1"/>
</dbReference>
<dbReference type="Gene3D" id="2.40.10.10">
    <property type="entry name" value="Trypsin-like serine proteases"/>
    <property type="match status" value="1"/>
</dbReference>
<evidence type="ECO:0000256" key="2">
    <source>
        <dbReference type="ARBA" id="ARBA00023157"/>
    </source>
</evidence>
<dbReference type="RefSeq" id="WP_241035803.1">
    <property type="nucleotide sequence ID" value="NZ_BAAAJF010000078.1"/>
</dbReference>
<name>A0ABS9TBW3_9PSEU</name>
<evidence type="ECO:0000256" key="1">
    <source>
        <dbReference type="ARBA" id="ARBA00007664"/>
    </source>
</evidence>
<dbReference type="EMBL" id="JAKXMK010000007">
    <property type="protein sequence ID" value="MCH6165771.1"/>
    <property type="molecule type" value="Genomic_DNA"/>
</dbReference>
<accession>A0ABS9TBW3</accession>
<evidence type="ECO:0000259" key="4">
    <source>
        <dbReference type="PROSITE" id="PS50240"/>
    </source>
</evidence>
<dbReference type="SMART" id="SM00020">
    <property type="entry name" value="Tryp_SPc"/>
    <property type="match status" value="1"/>
</dbReference>
<evidence type="ECO:0000313" key="5">
    <source>
        <dbReference type="EMBL" id="MCH6165771.1"/>
    </source>
</evidence>
<sequence length="258" mass="26784">MARTIGLALLASAVGAVTMAGPADAISHGEEVPNGAYPFSVSLSMPKIVQSNGTSYASACSGALIAPQWIITAGHCFHDGERNRVSGPPRYSVAATVGQDTLSGDNGTTLDVVDVVQNEHADVALARLAKRVQNVEPLQISGSAPAPGDIVRLVGWGATDADGDVTTRPDYKQTGVFTVSRVSDTEVFMKGSSPSPLTTACSYDSGAPYFSEGKGGSYQLVATEIGGPPCPHESDETTARSDVLQSWIQDEIAADRTQ</sequence>
<dbReference type="InterPro" id="IPR050430">
    <property type="entry name" value="Peptidase_S1"/>
</dbReference>
<dbReference type="PANTHER" id="PTHR24276">
    <property type="entry name" value="POLYSERASE-RELATED"/>
    <property type="match status" value="1"/>
</dbReference>
<feature type="signal peptide" evidence="3">
    <location>
        <begin position="1"/>
        <end position="25"/>
    </location>
</feature>
<dbReference type="PROSITE" id="PS50240">
    <property type="entry name" value="TRYPSIN_DOM"/>
    <property type="match status" value="1"/>
</dbReference>
<keyword evidence="5" id="KW-0378">Hydrolase</keyword>
<reference evidence="5 6" key="1">
    <citation type="submission" date="2022-03" db="EMBL/GenBank/DDBJ databases">
        <title>Pseudonocardia alaer sp. nov., a novel actinomycete isolated from reed forest soil.</title>
        <authorList>
            <person name="Wang L."/>
        </authorList>
    </citation>
    <scope>NUCLEOTIDE SEQUENCE [LARGE SCALE GENOMIC DNA]</scope>
    <source>
        <strain evidence="5 6">Y-16303</strain>
    </source>
</reference>
<keyword evidence="2" id="KW-1015">Disulfide bond</keyword>
<dbReference type="Proteomes" id="UP001299970">
    <property type="component" value="Unassembled WGS sequence"/>
</dbReference>
<dbReference type="InterPro" id="IPR001314">
    <property type="entry name" value="Peptidase_S1A"/>
</dbReference>
<keyword evidence="3" id="KW-0732">Signal</keyword>
<dbReference type="EC" id="3.4.21.-" evidence="5"/>
<evidence type="ECO:0000313" key="6">
    <source>
        <dbReference type="Proteomes" id="UP001299970"/>
    </source>
</evidence>
<feature type="domain" description="Peptidase S1" evidence="4">
    <location>
        <begin position="26"/>
        <end position="253"/>
    </location>
</feature>
<comment type="caution">
    <text evidence="5">The sequence shown here is derived from an EMBL/GenBank/DDBJ whole genome shotgun (WGS) entry which is preliminary data.</text>
</comment>
<dbReference type="InterPro" id="IPR018114">
    <property type="entry name" value="TRYPSIN_HIS"/>
</dbReference>
<dbReference type="InterPro" id="IPR001254">
    <property type="entry name" value="Trypsin_dom"/>
</dbReference>
<dbReference type="GO" id="GO:0016787">
    <property type="term" value="F:hydrolase activity"/>
    <property type="evidence" value="ECO:0007669"/>
    <property type="project" value="UniProtKB-KW"/>
</dbReference>
<dbReference type="PRINTS" id="PR00722">
    <property type="entry name" value="CHYMOTRYPSIN"/>
</dbReference>
<organism evidence="5 6">
    <name type="scientific">Pseudonocardia alaniniphila</name>
    <dbReference type="NCBI Taxonomy" id="75291"/>
    <lineage>
        <taxon>Bacteria</taxon>
        <taxon>Bacillati</taxon>
        <taxon>Actinomycetota</taxon>
        <taxon>Actinomycetes</taxon>
        <taxon>Pseudonocardiales</taxon>
        <taxon>Pseudonocardiaceae</taxon>
        <taxon>Pseudonocardia</taxon>
    </lineage>
</organism>
<evidence type="ECO:0000256" key="3">
    <source>
        <dbReference type="SAM" id="SignalP"/>
    </source>
</evidence>
<gene>
    <name evidence="5" type="ORF">MMF94_08765</name>
</gene>
<dbReference type="SUPFAM" id="SSF50494">
    <property type="entry name" value="Trypsin-like serine proteases"/>
    <property type="match status" value="1"/>
</dbReference>
<protein>
    <submittedName>
        <fullName evidence="5">Trypsin-like serine protease</fullName>
        <ecNumber evidence="5">3.4.21.-</ecNumber>
    </submittedName>
</protein>
<dbReference type="InterPro" id="IPR009003">
    <property type="entry name" value="Peptidase_S1_PA"/>
</dbReference>
<feature type="chain" id="PRO_5045838413" evidence="3">
    <location>
        <begin position="26"/>
        <end position="258"/>
    </location>
</feature>
<keyword evidence="6" id="KW-1185">Reference proteome</keyword>
<dbReference type="PROSITE" id="PS00134">
    <property type="entry name" value="TRYPSIN_HIS"/>
    <property type="match status" value="1"/>
</dbReference>
<proteinExistence type="inferred from homology"/>
<dbReference type="InterPro" id="IPR043504">
    <property type="entry name" value="Peptidase_S1_PA_chymotrypsin"/>
</dbReference>
<comment type="similarity">
    <text evidence="1">Belongs to the peptidase S1 family.</text>
</comment>